<dbReference type="EMBL" id="CP036501">
    <property type="protein sequence ID" value="UZP75375.1"/>
    <property type="molecule type" value="Genomic_DNA"/>
</dbReference>
<feature type="chain" id="PRO_5045426058" evidence="5">
    <location>
        <begin position="22"/>
        <end position="138"/>
    </location>
</feature>
<comment type="subcellular location">
    <subcellularLocation>
        <location evidence="1">Cell envelope</location>
    </subcellularLocation>
</comment>
<feature type="signal peptide" evidence="5">
    <location>
        <begin position="1"/>
        <end position="21"/>
    </location>
</feature>
<dbReference type="PROSITE" id="PS51257">
    <property type="entry name" value="PROKAR_LIPOPROTEIN"/>
    <property type="match status" value="1"/>
</dbReference>
<proteinExistence type="predicted"/>
<organism evidence="7 8">
    <name type="scientific">Candidatus Paraluminiphilus aquimaris</name>
    <dbReference type="NCBI Taxonomy" id="2518994"/>
    <lineage>
        <taxon>Bacteria</taxon>
        <taxon>Pseudomonadati</taxon>
        <taxon>Pseudomonadota</taxon>
        <taxon>Gammaproteobacteria</taxon>
        <taxon>Cellvibrionales</taxon>
        <taxon>Halieaceae</taxon>
        <taxon>Candidatus Paraluminiphilus</taxon>
    </lineage>
</organism>
<accession>A0ABY6Q8L4</accession>
<name>A0ABY6Q8L4_9GAMM</name>
<dbReference type="CDD" id="cd02966">
    <property type="entry name" value="TlpA_like_family"/>
    <property type="match status" value="1"/>
</dbReference>
<sequence>MRSLKLLIIAFVLVTVGSCSGSDDLFDGDNWTVINYWAVWCKPCREEIPELNHLNGVTGIEVLGVNFDRKSGEALHSDALNLGLEFKNIKDPSHQLGIERPNVLPTTVVLSPSGNVEAVLVGPQTKETILEVIRSDKG</sequence>
<dbReference type="SUPFAM" id="SSF52833">
    <property type="entry name" value="Thioredoxin-like"/>
    <property type="match status" value="1"/>
</dbReference>
<gene>
    <name evidence="7" type="ORF">E0F26_11785</name>
</gene>
<dbReference type="InterPro" id="IPR013766">
    <property type="entry name" value="Thioredoxin_domain"/>
</dbReference>
<keyword evidence="8" id="KW-1185">Reference proteome</keyword>
<dbReference type="Gene3D" id="3.40.30.10">
    <property type="entry name" value="Glutaredoxin"/>
    <property type="match status" value="1"/>
</dbReference>
<dbReference type="Proteomes" id="UP001317963">
    <property type="component" value="Chromosome"/>
</dbReference>
<dbReference type="PANTHER" id="PTHR42852:SF6">
    <property type="entry name" value="THIOL:DISULFIDE INTERCHANGE PROTEIN DSBE"/>
    <property type="match status" value="1"/>
</dbReference>
<dbReference type="InterPro" id="IPR000866">
    <property type="entry name" value="AhpC/TSA"/>
</dbReference>
<evidence type="ECO:0000256" key="1">
    <source>
        <dbReference type="ARBA" id="ARBA00004196"/>
    </source>
</evidence>
<evidence type="ECO:0000313" key="8">
    <source>
        <dbReference type="Proteomes" id="UP001317963"/>
    </source>
</evidence>
<evidence type="ECO:0000256" key="5">
    <source>
        <dbReference type="SAM" id="SignalP"/>
    </source>
</evidence>
<dbReference type="Pfam" id="PF00578">
    <property type="entry name" value="AhpC-TSA"/>
    <property type="match status" value="1"/>
</dbReference>
<keyword evidence="4" id="KW-0676">Redox-active center</keyword>
<feature type="domain" description="Thioredoxin" evidence="6">
    <location>
        <begin position="2"/>
        <end position="138"/>
    </location>
</feature>
<dbReference type="PROSITE" id="PS51352">
    <property type="entry name" value="THIOREDOXIN_2"/>
    <property type="match status" value="1"/>
</dbReference>
<keyword evidence="2" id="KW-0201">Cytochrome c-type biogenesis</keyword>
<reference evidence="7 8" key="1">
    <citation type="submission" date="2019-02" db="EMBL/GenBank/DDBJ databases">
        <title>Halieaceae_genomes.</title>
        <authorList>
            <person name="Li S.-H."/>
        </authorList>
    </citation>
    <scope>NUCLEOTIDE SEQUENCE [LARGE SCALE GENOMIC DNA]</scope>
    <source>
        <strain evidence="7 8">JH123</strain>
    </source>
</reference>
<dbReference type="InterPro" id="IPR050553">
    <property type="entry name" value="Thioredoxin_ResA/DsbE_sf"/>
</dbReference>
<keyword evidence="5" id="KW-0732">Signal</keyword>
<evidence type="ECO:0000313" key="7">
    <source>
        <dbReference type="EMBL" id="UZP75375.1"/>
    </source>
</evidence>
<dbReference type="InterPro" id="IPR036249">
    <property type="entry name" value="Thioredoxin-like_sf"/>
</dbReference>
<evidence type="ECO:0000259" key="6">
    <source>
        <dbReference type="PROSITE" id="PS51352"/>
    </source>
</evidence>
<dbReference type="RefSeq" id="WP_279241862.1">
    <property type="nucleotide sequence ID" value="NZ_CP036501.1"/>
</dbReference>
<protein>
    <submittedName>
        <fullName evidence="7">TlpA family protein disulfide reductase</fullName>
    </submittedName>
</protein>
<evidence type="ECO:0000256" key="4">
    <source>
        <dbReference type="ARBA" id="ARBA00023284"/>
    </source>
</evidence>
<keyword evidence="3" id="KW-1015">Disulfide bond</keyword>
<dbReference type="PANTHER" id="PTHR42852">
    <property type="entry name" value="THIOL:DISULFIDE INTERCHANGE PROTEIN DSBE"/>
    <property type="match status" value="1"/>
</dbReference>
<evidence type="ECO:0000256" key="2">
    <source>
        <dbReference type="ARBA" id="ARBA00022748"/>
    </source>
</evidence>
<evidence type="ECO:0000256" key="3">
    <source>
        <dbReference type="ARBA" id="ARBA00023157"/>
    </source>
</evidence>